<dbReference type="InterPro" id="IPR004565">
    <property type="entry name" value="OM_lipoprot_LolB"/>
</dbReference>
<keyword evidence="5" id="KW-0813">Transport</keyword>
<evidence type="ECO:0000256" key="5">
    <source>
        <dbReference type="ARBA" id="ARBA00022448"/>
    </source>
</evidence>
<dbReference type="InterPro" id="IPR029046">
    <property type="entry name" value="LolA/LolB/LppX"/>
</dbReference>
<reference evidence="14" key="1">
    <citation type="journal article" date="2019" name="Int. J. Syst. Evol. Microbiol.">
        <title>The Global Catalogue of Microorganisms (GCM) 10K type strain sequencing project: providing services to taxonomists for standard genome sequencing and annotation.</title>
        <authorList>
            <consortium name="The Broad Institute Genomics Platform"/>
            <consortium name="The Broad Institute Genome Sequencing Center for Infectious Disease"/>
            <person name="Wu L."/>
            <person name="Ma J."/>
        </authorList>
    </citation>
    <scope>NUCLEOTIDE SEQUENCE [LARGE SCALE GENOMIC DNA]</scope>
    <source>
        <strain evidence="14">CGMCC 4.7277</strain>
    </source>
</reference>
<keyword evidence="14" id="KW-1185">Reference proteome</keyword>
<evidence type="ECO:0000256" key="8">
    <source>
        <dbReference type="ARBA" id="ARBA00023136"/>
    </source>
</evidence>
<comment type="subcellular location">
    <subcellularLocation>
        <location evidence="1">Cell outer membrane</location>
        <topology evidence="1">Lipid-anchor</topology>
    </subcellularLocation>
</comment>
<evidence type="ECO:0000313" key="13">
    <source>
        <dbReference type="EMBL" id="MFC5520331.1"/>
    </source>
</evidence>
<keyword evidence="9" id="KW-0564">Palmitate</keyword>
<evidence type="ECO:0000256" key="12">
    <source>
        <dbReference type="ARBA" id="ARBA00023288"/>
    </source>
</evidence>
<evidence type="ECO:0000256" key="2">
    <source>
        <dbReference type="ARBA" id="ARBA00009696"/>
    </source>
</evidence>
<comment type="caution">
    <text evidence="13">The sequence shown here is derived from an EMBL/GenBank/DDBJ whole genome shotgun (WGS) entry which is preliminary data.</text>
</comment>
<evidence type="ECO:0000256" key="4">
    <source>
        <dbReference type="ARBA" id="ARBA00016202"/>
    </source>
</evidence>
<evidence type="ECO:0000256" key="3">
    <source>
        <dbReference type="ARBA" id="ARBA00011245"/>
    </source>
</evidence>
<dbReference type="Gene3D" id="2.50.20.10">
    <property type="entry name" value="Lipoprotein localisation LolA/LolB/LppX"/>
    <property type="match status" value="1"/>
</dbReference>
<dbReference type="EMBL" id="JBHSMX010000011">
    <property type="protein sequence ID" value="MFC5520331.1"/>
    <property type="molecule type" value="Genomic_DNA"/>
</dbReference>
<dbReference type="Proteomes" id="UP001596084">
    <property type="component" value="Unassembled WGS sequence"/>
</dbReference>
<name>A0ABW0Q6W9_9BURK</name>
<keyword evidence="11" id="KW-0998">Cell outer membrane</keyword>
<comment type="subunit">
    <text evidence="3">Monomer.</text>
</comment>
<sequence>MKNEFWTGRLSLQVQSEPAQSFSASFELKGKPERGELTLISPLGNVLSVLRWSPGEAELDSGSQKIQRFASIDELMAQATGAALPLNALFAWLQGDNASVSGWSADLSRRGEGRISAKRIQPTPQADLRVVLDQ</sequence>
<evidence type="ECO:0000256" key="6">
    <source>
        <dbReference type="ARBA" id="ARBA00022729"/>
    </source>
</evidence>
<comment type="similarity">
    <text evidence="2">Belongs to the LolB family.</text>
</comment>
<proteinExistence type="inferred from homology"/>
<keyword evidence="7" id="KW-0653">Protein transport</keyword>
<evidence type="ECO:0000256" key="7">
    <source>
        <dbReference type="ARBA" id="ARBA00022927"/>
    </source>
</evidence>
<evidence type="ECO:0000256" key="9">
    <source>
        <dbReference type="ARBA" id="ARBA00023139"/>
    </source>
</evidence>
<evidence type="ECO:0000313" key="14">
    <source>
        <dbReference type="Proteomes" id="UP001596084"/>
    </source>
</evidence>
<keyword evidence="8" id="KW-0472">Membrane</keyword>
<organism evidence="13 14">
    <name type="scientific">Polaromonas jejuensis</name>
    <dbReference type="NCBI Taxonomy" id="457502"/>
    <lineage>
        <taxon>Bacteria</taxon>
        <taxon>Pseudomonadati</taxon>
        <taxon>Pseudomonadota</taxon>
        <taxon>Betaproteobacteria</taxon>
        <taxon>Burkholderiales</taxon>
        <taxon>Comamonadaceae</taxon>
        <taxon>Polaromonas</taxon>
    </lineage>
</organism>
<gene>
    <name evidence="13" type="ORF">ACFPP7_05310</name>
</gene>
<evidence type="ECO:0000256" key="11">
    <source>
        <dbReference type="ARBA" id="ARBA00023237"/>
    </source>
</evidence>
<evidence type="ECO:0000256" key="10">
    <source>
        <dbReference type="ARBA" id="ARBA00023186"/>
    </source>
</evidence>
<protein>
    <recommendedName>
        <fullName evidence="4">Outer-membrane lipoprotein LolB</fullName>
    </recommendedName>
</protein>
<keyword evidence="12 13" id="KW-0449">Lipoprotein</keyword>
<evidence type="ECO:0000256" key="1">
    <source>
        <dbReference type="ARBA" id="ARBA00004459"/>
    </source>
</evidence>
<dbReference type="Pfam" id="PF03550">
    <property type="entry name" value="LolB"/>
    <property type="match status" value="1"/>
</dbReference>
<dbReference type="SUPFAM" id="SSF89392">
    <property type="entry name" value="Prokaryotic lipoproteins and lipoprotein localization factors"/>
    <property type="match status" value="1"/>
</dbReference>
<accession>A0ABW0Q6W9</accession>
<keyword evidence="6" id="KW-0732">Signal</keyword>
<keyword evidence="10" id="KW-0143">Chaperone</keyword>
<dbReference type="RefSeq" id="WP_245660547.1">
    <property type="nucleotide sequence ID" value="NZ_JBHSMX010000011.1"/>
</dbReference>